<comment type="caution">
    <text evidence="1">The sequence shown here is derived from an EMBL/GenBank/DDBJ whole genome shotgun (WGS) entry which is preliminary data.</text>
</comment>
<accession>A0AA38FL64</accession>
<dbReference type="Pfam" id="PF07797">
    <property type="entry name" value="DUF1639"/>
    <property type="match status" value="1"/>
</dbReference>
<evidence type="ECO:0000313" key="2">
    <source>
        <dbReference type="Proteomes" id="UP000824469"/>
    </source>
</evidence>
<reference evidence="1 2" key="1">
    <citation type="journal article" date="2021" name="Nat. Plants">
        <title>The Taxus genome provides insights into paclitaxel biosynthesis.</title>
        <authorList>
            <person name="Xiong X."/>
            <person name="Gou J."/>
            <person name="Liao Q."/>
            <person name="Li Y."/>
            <person name="Zhou Q."/>
            <person name="Bi G."/>
            <person name="Li C."/>
            <person name="Du R."/>
            <person name="Wang X."/>
            <person name="Sun T."/>
            <person name="Guo L."/>
            <person name="Liang H."/>
            <person name="Lu P."/>
            <person name="Wu Y."/>
            <person name="Zhang Z."/>
            <person name="Ro D.K."/>
            <person name="Shang Y."/>
            <person name="Huang S."/>
            <person name="Yan J."/>
        </authorList>
    </citation>
    <scope>NUCLEOTIDE SEQUENCE [LARGE SCALE GENOMIC DNA]</scope>
    <source>
        <strain evidence="1">Ta-2019</strain>
    </source>
</reference>
<dbReference type="PANTHER" id="PTHR33130">
    <property type="entry name" value="PUTATIVE (DUF1639)-RELATED"/>
    <property type="match status" value="1"/>
</dbReference>
<evidence type="ECO:0000313" key="1">
    <source>
        <dbReference type="EMBL" id="KAH9306057.1"/>
    </source>
</evidence>
<dbReference type="Proteomes" id="UP000824469">
    <property type="component" value="Unassembled WGS sequence"/>
</dbReference>
<dbReference type="AlphaFoldDB" id="A0AA38FL64"/>
<name>A0AA38FL64_TAXCH</name>
<feature type="non-terminal residue" evidence="1">
    <location>
        <position position="1"/>
    </location>
</feature>
<dbReference type="EMBL" id="JAHRHJ020000008">
    <property type="protein sequence ID" value="KAH9306057.1"/>
    <property type="molecule type" value="Genomic_DNA"/>
</dbReference>
<organism evidence="1 2">
    <name type="scientific">Taxus chinensis</name>
    <name type="common">Chinese yew</name>
    <name type="synonym">Taxus wallichiana var. chinensis</name>
    <dbReference type="NCBI Taxonomy" id="29808"/>
    <lineage>
        <taxon>Eukaryota</taxon>
        <taxon>Viridiplantae</taxon>
        <taxon>Streptophyta</taxon>
        <taxon>Embryophyta</taxon>
        <taxon>Tracheophyta</taxon>
        <taxon>Spermatophyta</taxon>
        <taxon>Pinopsida</taxon>
        <taxon>Pinidae</taxon>
        <taxon>Conifers II</taxon>
        <taxon>Cupressales</taxon>
        <taxon>Taxaceae</taxon>
        <taxon>Taxus</taxon>
    </lineage>
</organism>
<keyword evidence="2" id="KW-1185">Reference proteome</keyword>
<dbReference type="PANTHER" id="PTHR33130:SF12">
    <property type="entry name" value="EXPRESSED PROTEIN"/>
    <property type="match status" value="1"/>
</dbReference>
<feature type="non-terminal residue" evidence="1">
    <location>
        <position position="201"/>
    </location>
</feature>
<sequence>GFQRFSFTFRFKSERLWCFFKMEMAAALENPISSGDFFKWGIRKRMRCGKPQVAEPHELKKSTLCIDRRVVGAGKEASATAAAAAITIPSQEQRLQVKSGLHTKVQLPCNNSFHFLPPLAERSTRSQHTVNNLMCTRSRNNTDETKTIQDNKALNLEPLVWPKICLGLSLTEKEEDFLAIKGSKLPLRPKKTPQVHSKDNQ</sequence>
<dbReference type="InterPro" id="IPR012438">
    <property type="entry name" value="DUF1639"/>
</dbReference>
<gene>
    <name evidence="1" type="ORF">KI387_010461</name>
</gene>
<proteinExistence type="predicted"/>
<protein>
    <submittedName>
        <fullName evidence="1">Uncharacterized protein</fullName>
    </submittedName>
</protein>